<gene>
    <name evidence="3" type="ORF">G3569_15070</name>
</gene>
<dbReference type="Pfam" id="PF25583">
    <property type="entry name" value="WCX"/>
    <property type="match status" value="1"/>
</dbReference>
<dbReference type="InterPro" id="IPR026881">
    <property type="entry name" value="WYL_dom"/>
</dbReference>
<reference evidence="3 4" key="1">
    <citation type="submission" date="2020-02" db="EMBL/GenBank/DDBJ databases">
        <title>Aliifodinibius halophilus 2W32, complete genome.</title>
        <authorList>
            <person name="Li Y."/>
            <person name="Wu S."/>
        </authorList>
    </citation>
    <scope>NUCLEOTIDE SEQUENCE [LARGE SCALE GENOMIC DNA]</scope>
    <source>
        <strain evidence="3 4">2W32</strain>
    </source>
</reference>
<dbReference type="InterPro" id="IPR057727">
    <property type="entry name" value="WCX_dom"/>
</dbReference>
<dbReference type="InterPro" id="IPR051534">
    <property type="entry name" value="CBASS_pafABC_assoc_protein"/>
</dbReference>
<comment type="caution">
    <text evidence="3">The sequence shown here is derived from an EMBL/GenBank/DDBJ whole genome shotgun (WGS) entry which is preliminary data.</text>
</comment>
<dbReference type="PANTHER" id="PTHR34580">
    <property type="match status" value="1"/>
</dbReference>
<dbReference type="PROSITE" id="PS52050">
    <property type="entry name" value="WYL"/>
    <property type="match status" value="1"/>
</dbReference>
<sequence>MKYPSPKKLMEVIERVLDQRIAKETLLKDIRAMKKSADLGFDAPIKYSRSHRGYYYDDPNYTIKKFPVEYEEIESAQFALTLLNQSGALPYLNRFKNFIERAVTFAQVENQLKGDLSEYIKFEEPVEVEGLTWIQPLVNAIELKKVIVITYRSISGQSTKTRRLHPYLLKEYDDRWYVYGFDEETEEERIFGLDRIQDLETDKGGEYRYFSGDREEIFKHTLGVSRFVGDPQEIILQFFYPQSEYILTKPIHDSQEVIDQDDESITIKLYLRINYELRALIRSYGDQVEVLKPTPLK</sequence>
<protein>
    <submittedName>
        <fullName evidence="3">WYL domain-containing protein</fullName>
    </submittedName>
</protein>
<evidence type="ECO:0000313" key="3">
    <source>
        <dbReference type="EMBL" id="NGP89679.1"/>
    </source>
</evidence>
<dbReference type="Pfam" id="PF13280">
    <property type="entry name" value="WYL"/>
    <property type="match status" value="1"/>
</dbReference>
<proteinExistence type="predicted"/>
<dbReference type="EMBL" id="JAALLS010000023">
    <property type="protein sequence ID" value="NGP89679.1"/>
    <property type="molecule type" value="Genomic_DNA"/>
</dbReference>
<evidence type="ECO:0000313" key="4">
    <source>
        <dbReference type="Proteomes" id="UP000479132"/>
    </source>
</evidence>
<organism evidence="3 4">
    <name type="scientific">Fodinibius halophilus</name>
    <dbReference type="NCBI Taxonomy" id="1736908"/>
    <lineage>
        <taxon>Bacteria</taxon>
        <taxon>Pseudomonadati</taxon>
        <taxon>Balneolota</taxon>
        <taxon>Balneolia</taxon>
        <taxon>Balneolales</taxon>
        <taxon>Balneolaceae</taxon>
        <taxon>Fodinibius</taxon>
    </lineage>
</organism>
<accession>A0A6M1T6G6</accession>
<dbReference type="AlphaFoldDB" id="A0A6M1T6G6"/>
<keyword evidence="4" id="KW-1185">Reference proteome</keyword>
<dbReference type="Proteomes" id="UP000479132">
    <property type="component" value="Unassembled WGS sequence"/>
</dbReference>
<feature type="domain" description="WCX" evidence="2">
    <location>
        <begin position="231"/>
        <end position="296"/>
    </location>
</feature>
<dbReference type="PANTHER" id="PTHR34580:SF9">
    <property type="entry name" value="SLL5097 PROTEIN"/>
    <property type="match status" value="1"/>
</dbReference>
<name>A0A6M1T6G6_9BACT</name>
<evidence type="ECO:0000259" key="1">
    <source>
        <dbReference type="Pfam" id="PF13280"/>
    </source>
</evidence>
<evidence type="ECO:0000259" key="2">
    <source>
        <dbReference type="Pfam" id="PF25583"/>
    </source>
</evidence>
<feature type="domain" description="WYL" evidence="1">
    <location>
        <begin position="135"/>
        <end position="200"/>
    </location>
</feature>